<feature type="transmembrane region" description="Helical" evidence="1">
    <location>
        <begin position="48"/>
        <end position="68"/>
    </location>
</feature>
<feature type="transmembrane region" description="Helical" evidence="1">
    <location>
        <begin position="80"/>
        <end position="101"/>
    </location>
</feature>
<protein>
    <recommendedName>
        <fullName evidence="4">ABC transporter permease</fullName>
    </recommendedName>
</protein>
<dbReference type="RefSeq" id="WP_191802598.1">
    <property type="nucleotide sequence ID" value="NZ_JACSQL010000009.1"/>
</dbReference>
<proteinExistence type="predicted"/>
<feature type="transmembrane region" description="Helical" evidence="1">
    <location>
        <begin position="12"/>
        <end position="36"/>
    </location>
</feature>
<name>A0ABR8T370_9BACL</name>
<comment type="caution">
    <text evidence="2">The sequence shown here is derived from an EMBL/GenBank/DDBJ whole genome shotgun (WGS) entry which is preliminary data.</text>
</comment>
<evidence type="ECO:0000313" key="3">
    <source>
        <dbReference type="Proteomes" id="UP000608071"/>
    </source>
</evidence>
<evidence type="ECO:0000313" key="2">
    <source>
        <dbReference type="EMBL" id="MBD7969988.1"/>
    </source>
</evidence>
<gene>
    <name evidence="2" type="ORF">H9647_18160</name>
</gene>
<accession>A0ABR8T370</accession>
<feature type="transmembrane region" description="Helical" evidence="1">
    <location>
        <begin position="160"/>
        <end position="180"/>
    </location>
</feature>
<keyword evidence="1" id="KW-0472">Membrane</keyword>
<keyword evidence="1" id="KW-0812">Transmembrane</keyword>
<feature type="transmembrane region" description="Helical" evidence="1">
    <location>
        <begin position="200"/>
        <end position="219"/>
    </location>
</feature>
<evidence type="ECO:0008006" key="4">
    <source>
        <dbReference type="Google" id="ProtNLM"/>
    </source>
</evidence>
<organism evidence="2 3">
    <name type="scientific">Paenibacillus gallinarum</name>
    <dbReference type="NCBI Taxonomy" id="2762232"/>
    <lineage>
        <taxon>Bacteria</taxon>
        <taxon>Bacillati</taxon>
        <taxon>Bacillota</taxon>
        <taxon>Bacilli</taxon>
        <taxon>Bacillales</taxon>
        <taxon>Paenibacillaceae</taxon>
        <taxon>Paenibacillus</taxon>
    </lineage>
</organism>
<sequence>MPAIKTVIRTHLVDYWLWLIVPLIVLMSSFVVNLIVSISIGSFTTGGLMSIYGFVMSVGIAVIPMNFSFSLSFGIRRKDYFLGTISLFLLFSLIDSIALTLLRELEQLTSGWGTGLHFFDIPFLSSLSFLHLALLNFVVISHLFLFGFLLSSIARRYGKLVLTSLLLLAVILLGTGSVLMTYWKYWGEFGRWVITYQTDILWFLAPLTLLYAFLCYMWLRKSTI</sequence>
<dbReference type="EMBL" id="JACSQL010000009">
    <property type="protein sequence ID" value="MBD7969988.1"/>
    <property type="molecule type" value="Genomic_DNA"/>
</dbReference>
<evidence type="ECO:0000256" key="1">
    <source>
        <dbReference type="SAM" id="Phobius"/>
    </source>
</evidence>
<reference evidence="2 3" key="1">
    <citation type="submission" date="2020-08" db="EMBL/GenBank/DDBJ databases">
        <title>A Genomic Blueprint of the Chicken Gut Microbiome.</title>
        <authorList>
            <person name="Gilroy R."/>
            <person name="Ravi A."/>
            <person name="Getino M."/>
            <person name="Pursley I."/>
            <person name="Horton D.L."/>
            <person name="Alikhan N.-F."/>
            <person name="Baker D."/>
            <person name="Gharbi K."/>
            <person name="Hall N."/>
            <person name="Watson M."/>
            <person name="Adriaenssens E.M."/>
            <person name="Foster-Nyarko E."/>
            <person name="Jarju S."/>
            <person name="Secka A."/>
            <person name="Antonio M."/>
            <person name="Oren A."/>
            <person name="Chaudhuri R."/>
            <person name="La Ragione R.M."/>
            <person name="Hildebrand F."/>
            <person name="Pallen M.J."/>
        </authorList>
    </citation>
    <scope>NUCLEOTIDE SEQUENCE [LARGE SCALE GENOMIC DNA]</scope>
    <source>
        <strain evidence="2 3">Sa2BVA9</strain>
    </source>
</reference>
<feature type="transmembrane region" description="Helical" evidence="1">
    <location>
        <begin position="121"/>
        <end position="148"/>
    </location>
</feature>
<keyword evidence="1" id="KW-1133">Transmembrane helix</keyword>
<dbReference type="Proteomes" id="UP000608071">
    <property type="component" value="Unassembled WGS sequence"/>
</dbReference>
<keyword evidence="3" id="KW-1185">Reference proteome</keyword>